<evidence type="ECO:0008006" key="4">
    <source>
        <dbReference type="Google" id="ProtNLM"/>
    </source>
</evidence>
<accession>A0ABU3BMG1</accession>
<organism evidence="2 3">
    <name type="scientific">Rubrivirga litoralis</name>
    <dbReference type="NCBI Taxonomy" id="3075598"/>
    <lineage>
        <taxon>Bacteria</taxon>
        <taxon>Pseudomonadati</taxon>
        <taxon>Rhodothermota</taxon>
        <taxon>Rhodothermia</taxon>
        <taxon>Rhodothermales</taxon>
        <taxon>Rubricoccaceae</taxon>
        <taxon>Rubrivirga</taxon>
    </lineage>
</organism>
<comment type="caution">
    <text evidence="2">The sequence shown here is derived from an EMBL/GenBank/DDBJ whole genome shotgun (WGS) entry which is preliminary data.</text>
</comment>
<feature type="chain" id="PRO_5047140322" description="DUF5723 domain-containing protein" evidence="1">
    <location>
        <begin position="23"/>
        <end position="451"/>
    </location>
</feature>
<gene>
    <name evidence="2" type="ORF">RM540_01870</name>
</gene>
<dbReference type="Proteomes" id="UP001267426">
    <property type="component" value="Unassembled WGS sequence"/>
</dbReference>
<keyword evidence="3" id="KW-1185">Reference proteome</keyword>
<evidence type="ECO:0000256" key="1">
    <source>
        <dbReference type="SAM" id="SignalP"/>
    </source>
</evidence>
<proteinExistence type="predicted"/>
<sequence length="451" mass="46683">MRPLLVAVLALLPALAVGQPLAFGSSSDVMELGSGPLGSGPAPTVVVGGVYGGPAYLPDTWRGAVRADVEAARGRFSLGVGTTVHPAAGGLYDPEADEAYDALRAVRYVRLNPTATSRVYARLGPTERMTLGTGALVRGYRTTTAYDERTLGAEAAVAGRRLTAGAFVDDLRLNGVVGGEASLVTGLRLGPARDLALGLAVVHDLGAPGLTGDSSLTGVEATVRGLLFGDGVLSAAPFVTAGGYLGHGGTVGGGVDLAAEDLNGLRARARAAVFVSSADFVPGYVGPFYTVSNASDRIVVDRTFFDDDADIELAGTPLDSLSGGVDLVLDLGVVAFGSVEVSQHVRRHLGPDDASAYGIRVAGRVVGGPRLAFELQREGFRGLIDLLFRSLGDQNALVLDVGVPVGRAGEVFVRSRYGYRLLDAADGVDELGRFLVERRFEPLVGLRVVLD</sequence>
<name>A0ABU3BMG1_9BACT</name>
<dbReference type="EMBL" id="JAVRHT010000002">
    <property type="protein sequence ID" value="MDT0630482.1"/>
    <property type="molecule type" value="Genomic_DNA"/>
</dbReference>
<reference evidence="2 3" key="1">
    <citation type="submission" date="2023-09" db="EMBL/GenBank/DDBJ databases">
        <authorList>
            <person name="Rey-Velasco X."/>
        </authorList>
    </citation>
    <scope>NUCLEOTIDE SEQUENCE [LARGE SCALE GENOMIC DNA]</scope>
    <source>
        <strain evidence="2 3">F394</strain>
    </source>
</reference>
<evidence type="ECO:0000313" key="2">
    <source>
        <dbReference type="EMBL" id="MDT0630482.1"/>
    </source>
</evidence>
<protein>
    <recommendedName>
        <fullName evidence="4">DUF5723 domain-containing protein</fullName>
    </recommendedName>
</protein>
<evidence type="ECO:0000313" key="3">
    <source>
        <dbReference type="Proteomes" id="UP001267426"/>
    </source>
</evidence>
<feature type="signal peptide" evidence="1">
    <location>
        <begin position="1"/>
        <end position="22"/>
    </location>
</feature>
<keyword evidence="1" id="KW-0732">Signal</keyword>
<dbReference type="RefSeq" id="WP_311661605.1">
    <property type="nucleotide sequence ID" value="NZ_JAVRHT010000002.1"/>
</dbReference>